<dbReference type="EMBL" id="JBHSMS010000026">
    <property type="protein sequence ID" value="MFC5511117.1"/>
    <property type="molecule type" value="Genomic_DNA"/>
</dbReference>
<gene>
    <name evidence="1" type="ORF">ACFPOU_08250</name>
</gene>
<comment type="caution">
    <text evidence="1">The sequence shown here is derived from an EMBL/GenBank/DDBJ whole genome shotgun (WGS) entry which is preliminary data.</text>
</comment>
<dbReference type="RefSeq" id="WP_379719366.1">
    <property type="nucleotide sequence ID" value="NZ_JBHSMS010000026.1"/>
</dbReference>
<protein>
    <submittedName>
        <fullName evidence="1">Uncharacterized protein</fullName>
    </submittedName>
</protein>
<keyword evidence="2" id="KW-1185">Reference proteome</keyword>
<name>A0ABW0PHN1_9BURK</name>
<sequence>MTKSMVLTTPVVAANDATTLAPVADWMQLVGAHPDLLYGFHGSTSTKQPFLTTAYDAADKKGALTKREQTFYLVDLTYRAPDPAESQSLLYGQLPPHLLDKTPFIVSRRLSTESAHDLGQIWLEEARQIVGTRKIKASNVNWSQPGSYMLEFPEVANEIFKRLPALHCMLMPMRMRPMPPGADVCWVGVAPKASAQKNAEADVRFKPDVKVNLSFA</sequence>
<proteinExistence type="predicted"/>
<evidence type="ECO:0000313" key="1">
    <source>
        <dbReference type="EMBL" id="MFC5511117.1"/>
    </source>
</evidence>
<evidence type="ECO:0000313" key="2">
    <source>
        <dbReference type="Proteomes" id="UP001596031"/>
    </source>
</evidence>
<accession>A0ABW0PHN1</accession>
<organism evidence="1 2">
    <name type="scientific">Massilia jejuensis</name>
    <dbReference type="NCBI Taxonomy" id="648894"/>
    <lineage>
        <taxon>Bacteria</taxon>
        <taxon>Pseudomonadati</taxon>
        <taxon>Pseudomonadota</taxon>
        <taxon>Betaproteobacteria</taxon>
        <taxon>Burkholderiales</taxon>
        <taxon>Oxalobacteraceae</taxon>
        <taxon>Telluria group</taxon>
        <taxon>Massilia</taxon>
    </lineage>
</organism>
<reference evidence="2" key="1">
    <citation type="journal article" date="2019" name="Int. J. Syst. Evol. Microbiol.">
        <title>The Global Catalogue of Microorganisms (GCM) 10K type strain sequencing project: providing services to taxonomists for standard genome sequencing and annotation.</title>
        <authorList>
            <consortium name="The Broad Institute Genomics Platform"/>
            <consortium name="The Broad Institute Genome Sequencing Center for Infectious Disease"/>
            <person name="Wu L."/>
            <person name="Ma J."/>
        </authorList>
    </citation>
    <scope>NUCLEOTIDE SEQUENCE [LARGE SCALE GENOMIC DNA]</scope>
    <source>
        <strain evidence="2">CCUG 38813</strain>
    </source>
</reference>
<dbReference type="Proteomes" id="UP001596031">
    <property type="component" value="Unassembled WGS sequence"/>
</dbReference>